<dbReference type="AlphaFoldDB" id="A0A512JRY7"/>
<dbReference type="Proteomes" id="UP000321750">
    <property type="component" value="Unassembled WGS sequence"/>
</dbReference>
<dbReference type="RefSeq" id="WP_170246127.1">
    <property type="nucleotide sequence ID" value="NZ_BJZV01000063.1"/>
</dbReference>
<evidence type="ECO:0000313" key="2">
    <source>
        <dbReference type="Proteomes" id="UP000321750"/>
    </source>
</evidence>
<comment type="caution">
    <text evidence="1">The sequence shown here is derived from an EMBL/GenBank/DDBJ whole genome shotgun (WGS) entry which is preliminary data.</text>
</comment>
<reference evidence="1 2" key="1">
    <citation type="submission" date="2019-07" db="EMBL/GenBank/DDBJ databases">
        <title>Whole genome shotgun sequence of Methylobacterium gnaphalii NBRC 107716.</title>
        <authorList>
            <person name="Hosoyama A."/>
            <person name="Uohara A."/>
            <person name="Ohji S."/>
            <person name="Ichikawa N."/>
        </authorList>
    </citation>
    <scope>NUCLEOTIDE SEQUENCE [LARGE SCALE GENOMIC DNA]</scope>
    <source>
        <strain evidence="1 2">NBRC 107716</strain>
    </source>
</reference>
<gene>
    <name evidence="1" type="ORF">MGN01_45710</name>
</gene>
<organism evidence="1 2">
    <name type="scientific">Methylobacterium gnaphalii</name>
    <dbReference type="NCBI Taxonomy" id="1010610"/>
    <lineage>
        <taxon>Bacteria</taxon>
        <taxon>Pseudomonadati</taxon>
        <taxon>Pseudomonadota</taxon>
        <taxon>Alphaproteobacteria</taxon>
        <taxon>Hyphomicrobiales</taxon>
        <taxon>Methylobacteriaceae</taxon>
        <taxon>Methylobacterium</taxon>
    </lineage>
</organism>
<sequence length="45" mass="4462">MTLFSALALLPFAAAVQISLVIALAKTFDGGTQSNDGAGVVPTLA</sequence>
<dbReference type="EMBL" id="BJZV01000063">
    <property type="protein sequence ID" value="GEP12726.1"/>
    <property type="molecule type" value="Genomic_DNA"/>
</dbReference>
<proteinExistence type="predicted"/>
<evidence type="ECO:0000313" key="1">
    <source>
        <dbReference type="EMBL" id="GEP12726.1"/>
    </source>
</evidence>
<keyword evidence="2" id="KW-1185">Reference proteome</keyword>
<protein>
    <submittedName>
        <fullName evidence="1">Uncharacterized protein</fullName>
    </submittedName>
</protein>
<accession>A0A512JRY7</accession>
<name>A0A512JRY7_9HYPH</name>